<feature type="chain" id="PRO_5043848135" evidence="2">
    <location>
        <begin position="31"/>
        <end position="139"/>
    </location>
</feature>
<keyword evidence="4" id="KW-1185">Reference proteome</keyword>
<dbReference type="VEuPathDB" id="VectorBase:AARA003915"/>
<dbReference type="GeneID" id="120902876"/>
<accession>A0A182HRM2</accession>
<dbReference type="EnsemblMetazoa" id="AARA003915-RA">
    <property type="protein sequence ID" value="AARA003915-PA"/>
    <property type="gene ID" value="AARA003915"/>
</dbReference>
<evidence type="ECO:0000256" key="1">
    <source>
        <dbReference type="SAM" id="MobiDB-lite"/>
    </source>
</evidence>
<evidence type="ECO:0000256" key="2">
    <source>
        <dbReference type="SAM" id="SignalP"/>
    </source>
</evidence>
<dbReference type="RefSeq" id="XP_040167880.1">
    <property type="nucleotide sequence ID" value="XM_040311946.1"/>
</dbReference>
<dbReference type="VEuPathDB" id="VectorBase:AARA21_013691"/>
<proteinExistence type="predicted"/>
<feature type="region of interest" description="Disordered" evidence="1">
    <location>
        <begin position="30"/>
        <end position="66"/>
    </location>
</feature>
<feature type="compositionally biased region" description="Basic and acidic residues" evidence="1">
    <location>
        <begin position="35"/>
        <end position="47"/>
    </location>
</feature>
<sequence length="139" mass="15250">MAGAGSRAGEGGQYFLVCLIDALLIGATRGSPLPERQDVEGSMDTDRVSSLAATTPTEGSTSTTTTTEYPYAAIAKLYAKPRDKVGTLAYSSGVHKFRIGPGEDEQKRLLEEYHYHFERVEKNLPPTTERYNFAPPNKY</sequence>
<protein>
    <submittedName>
        <fullName evidence="3">Uncharacterized protein</fullName>
    </submittedName>
</protein>
<dbReference type="Proteomes" id="UP000075840">
    <property type="component" value="Unassembled WGS sequence"/>
</dbReference>
<dbReference type="EMBL" id="APCN01001721">
    <property type="status" value="NOT_ANNOTATED_CDS"/>
    <property type="molecule type" value="Genomic_DNA"/>
</dbReference>
<keyword evidence="2" id="KW-0732">Signal</keyword>
<dbReference type="AlphaFoldDB" id="A0A182HRM2"/>
<name>A0A182HRM2_ANOAR</name>
<evidence type="ECO:0000313" key="3">
    <source>
        <dbReference type="EnsemblMetazoa" id="AARA003915-PA"/>
    </source>
</evidence>
<dbReference type="KEGG" id="aara:120902876"/>
<evidence type="ECO:0000313" key="4">
    <source>
        <dbReference type="Proteomes" id="UP000075840"/>
    </source>
</evidence>
<feature type="compositionally biased region" description="Low complexity" evidence="1">
    <location>
        <begin position="52"/>
        <end position="66"/>
    </location>
</feature>
<organism evidence="3 4">
    <name type="scientific">Anopheles arabiensis</name>
    <name type="common">Mosquito</name>
    <dbReference type="NCBI Taxonomy" id="7173"/>
    <lineage>
        <taxon>Eukaryota</taxon>
        <taxon>Metazoa</taxon>
        <taxon>Ecdysozoa</taxon>
        <taxon>Arthropoda</taxon>
        <taxon>Hexapoda</taxon>
        <taxon>Insecta</taxon>
        <taxon>Pterygota</taxon>
        <taxon>Neoptera</taxon>
        <taxon>Endopterygota</taxon>
        <taxon>Diptera</taxon>
        <taxon>Nematocera</taxon>
        <taxon>Culicoidea</taxon>
        <taxon>Culicidae</taxon>
        <taxon>Anophelinae</taxon>
        <taxon>Anopheles</taxon>
    </lineage>
</organism>
<feature type="signal peptide" evidence="2">
    <location>
        <begin position="1"/>
        <end position="30"/>
    </location>
</feature>
<reference evidence="3" key="1">
    <citation type="submission" date="2022-08" db="UniProtKB">
        <authorList>
            <consortium name="EnsemblMetazoa"/>
        </authorList>
    </citation>
    <scope>IDENTIFICATION</scope>
    <source>
        <strain evidence="3">Dongola</strain>
    </source>
</reference>